<dbReference type="RefSeq" id="WP_347706194.1">
    <property type="nucleotide sequence ID" value="NZ_JBDPZD010000006.1"/>
</dbReference>
<keyword evidence="4" id="KW-1185">Reference proteome</keyword>
<comment type="caution">
    <text evidence="3">The sequence shown here is derived from an EMBL/GenBank/DDBJ whole genome shotgun (WGS) entry which is preliminary data.</text>
</comment>
<keyword evidence="1" id="KW-0328">Glycosyltransferase</keyword>
<dbReference type="EMBL" id="JBDPZD010000006">
    <property type="protein sequence ID" value="MEO3693385.1"/>
    <property type="molecule type" value="Genomic_DNA"/>
</dbReference>
<evidence type="ECO:0000256" key="1">
    <source>
        <dbReference type="ARBA" id="ARBA00022676"/>
    </source>
</evidence>
<dbReference type="InterPro" id="IPR002516">
    <property type="entry name" value="Glyco_trans_11"/>
</dbReference>
<dbReference type="Pfam" id="PF01531">
    <property type="entry name" value="Glyco_transf_11"/>
    <property type="match status" value="1"/>
</dbReference>
<organism evidence="3 4">
    <name type="scientific">Roseateles paludis</name>
    <dbReference type="NCBI Taxonomy" id="3145238"/>
    <lineage>
        <taxon>Bacteria</taxon>
        <taxon>Pseudomonadati</taxon>
        <taxon>Pseudomonadota</taxon>
        <taxon>Betaproteobacteria</taxon>
        <taxon>Burkholderiales</taxon>
        <taxon>Sphaerotilaceae</taxon>
        <taxon>Roseateles</taxon>
    </lineage>
</organism>
<accession>A0ABV0G6M7</accession>
<dbReference type="Proteomes" id="UP001495147">
    <property type="component" value="Unassembled WGS sequence"/>
</dbReference>
<evidence type="ECO:0000313" key="3">
    <source>
        <dbReference type="EMBL" id="MEO3693385.1"/>
    </source>
</evidence>
<dbReference type="PANTHER" id="PTHR11927">
    <property type="entry name" value="GALACTOSIDE 2-L-FUCOSYLTRANSFERASE"/>
    <property type="match status" value="1"/>
</dbReference>
<evidence type="ECO:0000313" key="4">
    <source>
        <dbReference type="Proteomes" id="UP001495147"/>
    </source>
</evidence>
<protein>
    <submittedName>
        <fullName evidence="3">Alpha-1,2-fucosyltransferase</fullName>
    </submittedName>
</protein>
<name>A0ABV0G6M7_9BURK</name>
<proteinExistence type="predicted"/>
<dbReference type="PANTHER" id="PTHR11927:SF9">
    <property type="entry name" value="L-FUCOSYLTRANSFERASE"/>
    <property type="match status" value="1"/>
</dbReference>
<gene>
    <name evidence="3" type="ORF">ABDJ85_18080</name>
</gene>
<reference evidence="3 4" key="1">
    <citation type="submission" date="2024-05" db="EMBL/GenBank/DDBJ databases">
        <title>Roseateles sp. DJS-2-20 16S ribosomal RNA gene Genome sequencing and assembly.</title>
        <authorList>
            <person name="Woo H."/>
        </authorList>
    </citation>
    <scope>NUCLEOTIDE SEQUENCE [LARGE SCALE GENOMIC DNA]</scope>
    <source>
        <strain evidence="3 4">DJS-2-20</strain>
    </source>
</reference>
<evidence type="ECO:0000256" key="2">
    <source>
        <dbReference type="ARBA" id="ARBA00022679"/>
    </source>
</evidence>
<sequence length="363" mass="40295">MLKFCLPWVQGRGAGLGNELIPWCRAFIAAQVLGARCLPPAFGLNQRRYWRHFGTSRMDWLLHRALRASLPHVEFTEADYLQHGGGDAALALERFVVARSLRDKPALLLTTQGMWGGMAHLEAARDFALSTLYQSRFAARNLITIRSRLNPELPVVGVHVRMGDFAAPLPPEQYRGKFNVALPPEWYRNVAQSIHEQLAGRVQFLVVSDAPEARLRTLMDGFQCTFTADIPDSDCSDLLALSRCDLLVCSVSSFSVWAAFLSEAPYLWYEPNLGESAPGWLSIWGHEPGQREPASGTQRALANAMAAREPRAQRAWATPASGAVDFEALAQATARHSARSLDLIRYGVVPPHRQPDPSKQRAM</sequence>
<keyword evidence="2" id="KW-0808">Transferase</keyword>